<evidence type="ECO:0000256" key="1">
    <source>
        <dbReference type="SAM" id="MobiDB-lite"/>
    </source>
</evidence>
<accession>A0A4Z2IAU5</accession>
<dbReference type="AlphaFoldDB" id="A0A4Z2IAU5"/>
<keyword evidence="3" id="KW-1185">Reference proteome</keyword>
<reference evidence="2 3" key="1">
    <citation type="submission" date="2019-03" db="EMBL/GenBank/DDBJ databases">
        <title>First draft genome of Liparis tanakae, snailfish: a comprehensive survey of snailfish specific genes.</title>
        <authorList>
            <person name="Kim W."/>
            <person name="Song I."/>
            <person name="Jeong J.-H."/>
            <person name="Kim D."/>
            <person name="Kim S."/>
            <person name="Ryu S."/>
            <person name="Song J.Y."/>
            <person name="Lee S.K."/>
        </authorList>
    </citation>
    <scope>NUCLEOTIDE SEQUENCE [LARGE SCALE GENOMIC DNA]</scope>
    <source>
        <tissue evidence="2">Muscle</tissue>
    </source>
</reference>
<evidence type="ECO:0000313" key="2">
    <source>
        <dbReference type="EMBL" id="TNN75000.1"/>
    </source>
</evidence>
<feature type="compositionally biased region" description="Gly residues" evidence="1">
    <location>
        <begin position="18"/>
        <end position="27"/>
    </location>
</feature>
<gene>
    <name evidence="2" type="ORF">EYF80_014746</name>
</gene>
<dbReference type="EMBL" id="SRLO01000108">
    <property type="protein sequence ID" value="TNN75000.1"/>
    <property type="molecule type" value="Genomic_DNA"/>
</dbReference>
<feature type="compositionally biased region" description="Basic and acidic residues" evidence="1">
    <location>
        <begin position="28"/>
        <end position="69"/>
    </location>
</feature>
<evidence type="ECO:0000313" key="3">
    <source>
        <dbReference type="Proteomes" id="UP000314294"/>
    </source>
</evidence>
<sequence>MLGEGWWAAALKGEKGRVGGGTKGEGVGSREREIEARNGEEVLKKKMRPNKKEVERQQSSADDRDESRAGQHSHTGQGHQMDGGLRYAGGRWSQARSAHVVVHTHAPFLQSFSASHVQRFIKVNKPSAVGHSAGVCGRFLS</sequence>
<dbReference type="Proteomes" id="UP000314294">
    <property type="component" value="Unassembled WGS sequence"/>
</dbReference>
<feature type="region of interest" description="Disordered" evidence="1">
    <location>
        <begin position="1"/>
        <end position="89"/>
    </location>
</feature>
<protein>
    <submittedName>
        <fullName evidence="2">Uncharacterized protein</fullName>
    </submittedName>
</protein>
<name>A0A4Z2IAU5_9TELE</name>
<organism evidence="2 3">
    <name type="scientific">Liparis tanakae</name>
    <name type="common">Tanaka's snailfish</name>
    <dbReference type="NCBI Taxonomy" id="230148"/>
    <lineage>
        <taxon>Eukaryota</taxon>
        <taxon>Metazoa</taxon>
        <taxon>Chordata</taxon>
        <taxon>Craniata</taxon>
        <taxon>Vertebrata</taxon>
        <taxon>Euteleostomi</taxon>
        <taxon>Actinopterygii</taxon>
        <taxon>Neopterygii</taxon>
        <taxon>Teleostei</taxon>
        <taxon>Neoteleostei</taxon>
        <taxon>Acanthomorphata</taxon>
        <taxon>Eupercaria</taxon>
        <taxon>Perciformes</taxon>
        <taxon>Cottioidei</taxon>
        <taxon>Cottales</taxon>
        <taxon>Liparidae</taxon>
        <taxon>Liparis</taxon>
    </lineage>
</organism>
<proteinExistence type="predicted"/>
<comment type="caution">
    <text evidence="2">The sequence shown here is derived from an EMBL/GenBank/DDBJ whole genome shotgun (WGS) entry which is preliminary data.</text>
</comment>